<organism evidence="1 2">
    <name type="scientific">Neisseria sicca ATCC 29256</name>
    <dbReference type="NCBI Taxonomy" id="547045"/>
    <lineage>
        <taxon>Bacteria</taxon>
        <taxon>Pseudomonadati</taxon>
        <taxon>Pseudomonadota</taxon>
        <taxon>Betaproteobacteria</taxon>
        <taxon>Neisseriales</taxon>
        <taxon>Neisseriaceae</taxon>
        <taxon>Neisseria</taxon>
    </lineage>
</organism>
<comment type="caution">
    <text evidence="1">The sequence shown here is derived from an EMBL/GenBank/DDBJ whole genome shotgun (WGS) entry which is preliminary data.</text>
</comment>
<accession>C6M793</accession>
<reference evidence="1" key="1">
    <citation type="submission" date="2009-07" db="EMBL/GenBank/DDBJ databases">
        <authorList>
            <person name="Weinstock G."/>
            <person name="Sodergren E."/>
            <person name="Clifton S."/>
            <person name="Fulton L."/>
            <person name="Fulton B."/>
            <person name="Courtney L."/>
            <person name="Fronick C."/>
            <person name="Harrison M."/>
            <person name="Strong C."/>
            <person name="Farmer C."/>
            <person name="Delahaunty K."/>
            <person name="Markovic C."/>
            <person name="Hall O."/>
            <person name="Minx P."/>
            <person name="Tomlinson C."/>
            <person name="Mitreva M."/>
            <person name="Nelson J."/>
            <person name="Hou S."/>
            <person name="Wollam A."/>
            <person name="Pepin K.H."/>
            <person name="Johnson M."/>
            <person name="Bhonagiri V."/>
            <person name="Nash W.E."/>
            <person name="Warren W."/>
            <person name="Chinwalla A."/>
            <person name="Mardis E.R."/>
            <person name="Wilson R.K."/>
        </authorList>
    </citation>
    <scope>NUCLEOTIDE SEQUENCE [LARGE SCALE GENOMIC DNA]</scope>
    <source>
        <strain evidence="1">ATCC 29256</strain>
    </source>
</reference>
<dbReference type="SUPFAM" id="SSF52540">
    <property type="entry name" value="P-loop containing nucleoside triphosphate hydrolases"/>
    <property type="match status" value="1"/>
</dbReference>
<sequence length="1388" mass="162181">MSIRWENIKSLKGSQNNAFEELVCQLARQEFQSRGEFIRISAPDGGIEAMCKFQDGSLYGWQAKYFLSSFSSSQWQQIENSFKEALKNYPNLTKYYVCVATDRSNANRPGTESFFAKWKSHIRKWKEFAQSEGREIEFEFWGNFELSILLSKPENAGKKFFWFDENELSENWFKQNNQQAISNLGVRYTPEINVNLPITTQLEALARTPSFKENISNKFNELLKEVQYQYKFIDVCSELNQYFETVYDILIKHLNLSTINNLDTIIDVNMLIQEISKLLEKLHKFLNNSSDESTAKKIERNHFINLAYALDDITKLLDSSEISLFNGKVLVLTGKAGSGKSHLIGDYIQKRQESGKYALLLLGQDFTEKSFVWNQVFKQLNLHDATPEVFLSALDSIGEMQKERFILAIDALNEGEGKSLWNNHLNGFIELVSQYSNIGLVISVRDSYEEIIFKQLNSNNQDKLRYIKHLGFDNKEFEAIQIFFPYYGLQLPNIPLLNPEFSNPLYLKLFCESLRNQGRTCIPKGQEGLNQIIKSYLEGVEKRICEQIEQDVGSHLVQRAIDVISSLQLEGSQIRLDYLRTKRNIRDELIEDIAESDAKKFLDYLIKENVITRYAYANSDEEYVDFNYERVGDYQKANLILKNIHNKDDFIQWLNTEQGKALYNRVRYVRGIWEALSVLLPERFDFEIFEVLNCTKDSFWFEIVVENLFWRLPETINMQKLQRFFDDNDCSNKVTLVNTLFQLATEISHPLNIRYLHEKLKSFSLADRDASWTTCITLNSDNLPAINRLLTWCNKTSGQENIEPEALLLGAIAVSWLFTSTDKKNRNDYINALAHLLWNRLEIALELFKEFTSINDPYVVEGILSAIHGAVLYSNNLLGLKSLAVEIDNQIFNKSEAEEIYPNVLVRDYASRIIECSLQKCNYSLEDIKSIKTRITPPYRSSFPDVLPSNEEIDMNYDSSAQKVILHSMTTEYGRGVGRYGDFGRYTFEANFHQWRNYKKDIIDVNLLSNYACQMIFEQFGYDDDKHQEFDKTCHSYAWSRHETSKVERIGKKYQWLALYEILARVMDNFPAFTDSYNDDSKRDYIRTLDNFYLPENQIIIEPPVITSLFSQYKDQEQCKTKHNFTFRDDESIDDWVRNNKLPDISNLLELTINGEKWLALERYDRFCELPKFGQKENHNSYKLMIIKSYLINESEFSNAKSWFKTQDIIRLRMPEGNAFYNQFFSGNRPIEWKEVDGYGKSEPPSFKVIPSVDSYSWEDTYGNEGMSFNAPTSLIYLGMKMQNSIKDGYWINQNNNLICFNPQINDKFQNSLLVRKDEFLTFLKASKLKLFWTVFGEVHANSESKYINSFSGFYFLHGRNQEVSGNITNNIQETTFRRFQIEEMNND</sequence>
<evidence type="ECO:0000313" key="1">
    <source>
        <dbReference type="EMBL" id="EET43816.1"/>
    </source>
</evidence>
<dbReference type="Proteomes" id="UP000005365">
    <property type="component" value="Unassembled WGS sequence"/>
</dbReference>
<keyword evidence="2" id="KW-1185">Reference proteome</keyword>
<dbReference type="InterPro" id="IPR027417">
    <property type="entry name" value="P-loop_NTPase"/>
</dbReference>
<protein>
    <submittedName>
        <fullName evidence="1">Uncharacterized protein</fullName>
    </submittedName>
</protein>
<dbReference type="RefSeq" id="WP_003759601.1">
    <property type="nucleotide sequence ID" value="NZ_ACKO02000015.1"/>
</dbReference>
<name>C6M793_NEISI</name>
<evidence type="ECO:0000313" key="2">
    <source>
        <dbReference type="Proteomes" id="UP000005365"/>
    </source>
</evidence>
<dbReference type="EMBL" id="ACKO02000015">
    <property type="protein sequence ID" value="EET43816.1"/>
    <property type="molecule type" value="Genomic_DNA"/>
</dbReference>
<gene>
    <name evidence="1" type="ORF">NEISICOT_02400</name>
</gene>
<proteinExistence type="predicted"/>
<dbReference type="eggNOG" id="COG5635">
    <property type="taxonomic scope" value="Bacteria"/>
</dbReference>